<dbReference type="EMBL" id="JBHRXZ010000022">
    <property type="protein sequence ID" value="MFC3608823.1"/>
    <property type="molecule type" value="Genomic_DNA"/>
</dbReference>
<name>A0ABV7T8I2_9GAMM</name>
<organism evidence="5 6">
    <name type="scientific">Stutzerimonas tarimensis</name>
    <dbReference type="NCBI Taxonomy" id="1507735"/>
    <lineage>
        <taxon>Bacteria</taxon>
        <taxon>Pseudomonadati</taxon>
        <taxon>Pseudomonadota</taxon>
        <taxon>Gammaproteobacteria</taxon>
        <taxon>Pseudomonadales</taxon>
        <taxon>Pseudomonadaceae</taxon>
        <taxon>Stutzerimonas</taxon>
    </lineage>
</organism>
<dbReference type="SUPFAM" id="SSF52518">
    <property type="entry name" value="Thiamin diphosphate-binding fold (THDP-binding)"/>
    <property type="match status" value="1"/>
</dbReference>
<accession>A0ABV7T8I2</accession>
<evidence type="ECO:0000313" key="5">
    <source>
        <dbReference type="EMBL" id="MFC3608823.1"/>
    </source>
</evidence>
<dbReference type="Pfam" id="PF00676">
    <property type="entry name" value="E1_dh"/>
    <property type="match status" value="1"/>
</dbReference>
<evidence type="ECO:0000256" key="3">
    <source>
        <dbReference type="ARBA" id="ARBA00023052"/>
    </source>
</evidence>
<proteinExistence type="predicted"/>
<dbReference type="InterPro" id="IPR050642">
    <property type="entry name" value="PDH_E1_Alpha_Subunit"/>
</dbReference>
<feature type="domain" description="Dehydrogenase E1 component" evidence="4">
    <location>
        <begin position="19"/>
        <end position="312"/>
    </location>
</feature>
<dbReference type="RefSeq" id="WP_386365714.1">
    <property type="nucleotide sequence ID" value="NZ_JBHRXZ010000022.1"/>
</dbReference>
<comment type="caution">
    <text evidence="5">The sequence shown here is derived from an EMBL/GenBank/DDBJ whole genome shotgun (WGS) entry which is preliminary data.</text>
</comment>
<dbReference type="Gene3D" id="3.40.50.970">
    <property type="match status" value="1"/>
</dbReference>
<dbReference type="PANTHER" id="PTHR11516:SF60">
    <property type="entry name" value="PYRUVATE DEHYDROGENASE E1 COMPONENT SUBUNIT ALPHA"/>
    <property type="match status" value="1"/>
</dbReference>
<protein>
    <submittedName>
        <fullName evidence="5">Thiamine pyrophosphate-dependent dehydrogenase E1 component subunit alpha</fullName>
    </submittedName>
</protein>
<sequence>MTNTQSPDREVLLDIYRRAHLIKTADDRFIELIKAGQIASPYYSTRGQELIPAALSVNLKAADYVITTYRGIHDQLAKGIPLRPFVAEFMGRATGTCKGKGGPMHITHLASGLPVTTGVVGSGLPIANGLAWAAQLNKTGQVTVCNFGDGATNIGAFHEALNLASVWNLPVIFVCQNNGYAEHTKYEFGTGAKAIVDRAIAYGMHGIQCNGNDAVEMYQAANEAIERARAGKGPTLLEARTFRFRGHLLGDDSHYIAKDEMAAAMEADPMPRLRAWLIDQGHATDADISAIETRNRDEFEDAVEFGLSSPWPDVSELSKDVYAEEARA</sequence>
<dbReference type="PANTHER" id="PTHR11516">
    <property type="entry name" value="PYRUVATE DEHYDROGENASE E1 COMPONENT, ALPHA SUBUNIT BACTERIAL AND ORGANELLAR"/>
    <property type="match status" value="1"/>
</dbReference>
<evidence type="ECO:0000259" key="4">
    <source>
        <dbReference type="Pfam" id="PF00676"/>
    </source>
</evidence>
<evidence type="ECO:0000256" key="1">
    <source>
        <dbReference type="ARBA" id="ARBA00001964"/>
    </source>
</evidence>
<gene>
    <name evidence="5" type="ORF">ACFOMF_13630</name>
</gene>
<keyword evidence="2" id="KW-0560">Oxidoreductase</keyword>
<dbReference type="InterPro" id="IPR001017">
    <property type="entry name" value="DH_E1"/>
</dbReference>
<keyword evidence="6" id="KW-1185">Reference proteome</keyword>
<reference evidence="6" key="1">
    <citation type="journal article" date="2019" name="Int. J. Syst. Evol. Microbiol.">
        <title>The Global Catalogue of Microorganisms (GCM) 10K type strain sequencing project: providing services to taxonomists for standard genome sequencing and annotation.</title>
        <authorList>
            <consortium name="The Broad Institute Genomics Platform"/>
            <consortium name="The Broad Institute Genome Sequencing Center for Infectious Disease"/>
            <person name="Wu L."/>
            <person name="Ma J."/>
        </authorList>
    </citation>
    <scope>NUCLEOTIDE SEQUENCE [LARGE SCALE GENOMIC DNA]</scope>
    <source>
        <strain evidence="6">KCTC 42447</strain>
    </source>
</reference>
<dbReference type="Proteomes" id="UP001595630">
    <property type="component" value="Unassembled WGS sequence"/>
</dbReference>
<keyword evidence="3" id="KW-0786">Thiamine pyrophosphate</keyword>
<dbReference type="CDD" id="cd02000">
    <property type="entry name" value="TPP_E1_PDC_ADC_BCADC"/>
    <property type="match status" value="1"/>
</dbReference>
<dbReference type="InterPro" id="IPR029061">
    <property type="entry name" value="THDP-binding"/>
</dbReference>
<comment type="cofactor">
    <cofactor evidence="1">
        <name>thiamine diphosphate</name>
        <dbReference type="ChEBI" id="CHEBI:58937"/>
    </cofactor>
</comment>
<evidence type="ECO:0000256" key="2">
    <source>
        <dbReference type="ARBA" id="ARBA00023002"/>
    </source>
</evidence>
<evidence type="ECO:0000313" key="6">
    <source>
        <dbReference type="Proteomes" id="UP001595630"/>
    </source>
</evidence>